<dbReference type="Proteomes" id="UP000299102">
    <property type="component" value="Unassembled WGS sequence"/>
</dbReference>
<accession>A0A4C1XCN1</accession>
<evidence type="ECO:0000313" key="2">
    <source>
        <dbReference type="EMBL" id="GBP60840.1"/>
    </source>
</evidence>
<proteinExistence type="predicted"/>
<gene>
    <name evidence="2" type="ORF">EVAR_35388_1</name>
</gene>
<sequence length="92" mass="9541">MADSIISAEAAGAAAAAADWNGTVAPAVGGIECSSKQCVNAGGEPPPRRGPPVGAAPPDEYYSKPSLNHSSLTYSIYSDRMWYVRCGLRRGL</sequence>
<feature type="region of interest" description="Disordered" evidence="1">
    <location>
        <begin position="38"/>
        <end position="62"/>
    </location>
</feature>
<organism evidence="2 3">
    <name type="scientific">Eumeta variegata</name>
    <name type="common">Bagworm moth</name>
    <name type="synonym">Eumeta japonica</name>
    <dbReference type="NCBI Taxonomy" id="151549"/>
    <lineage>
        <taxon>Eukaryota</taxon>
        <taxon>Metazoa</taxon>
        <taxon>Ecdysozoa</taxon>
        <taxon>Arthropoda</taxon>
        <taxon>Hexapoda</taxon>
        <taxon>Insecta</taxon>
        <taxon>Pterygota</taxon>
        <taxon>Neoptera</taxon>
        <taxon>Endopterygota</taxon>
        <taxon>Lepidoptera</taxon>
        <taxon>Glossata</taxon>
        <taxon>Ditrysia</taxon>
        <taxon>Tineoidea</taxon>
        <taxon>Psychidae</taxon>
        <taxon>Oiketicinae</taxon>
        <taxon>Eumeta</taxon>
    </lineage>
</organism>
<comment type="caution">
    <text evidence="2">The sequence shown here is derived from an EMBL/GenBank/DDBJ whole genome shotgun (WGS) entry which is preliminary data.</text>
</comment>
<evidence type="ECO:0000256" key="1">
    <source>
        <dbReference type="SAM" id="MobiDB-lite"/>
    </source>
</evidence>
<reference evidence="2 3" key="1">
    <citation type="journal article" date="2019" name="Commun. Biol.">
        <title>The bagworm genome reveals a unique fibroin gene that provides high tensile strength.</title>
        <authorList>
            <person name="Kono N."/>
            <person name="Nakamura H."/>
            <person name="Ohtoshi R."/>
            <person name="Tomita M."/>
            <person name="Numata K."/>
            <person name="Arakawa K."/>
        </authorList>
    </citation>
    <scope>NUCLEOTIDE SEQUENCE [LARGE SCALE GENOMIC DNA]</scope>
</reference>
<keyword evidence="3" id="KW-1185">Reference proteome</keyword>
<name>A0A4C1XCN1_EUMVA</name>
<dbReference type="EMBL" id="BGZK01000797">
    <property type="protein sequence ID" value="GBP60840.1"/>
    <property type="molecule type" value="Genomic_DNA"/>
</dbReference>
<protein>
    <submittedName>
        <fullName evidence="2">Uncharacterized protein</fullName>
    </submittedName>
</protein>
<dbReference type="AlphaFoldDB" id="A0A4C1XCN1"/>
<evidence type="ECO:0000313" key="3">
    <source>
        <dbReference type="Proteomes" id="UP000299102"/>
    </source>
</evidence>